<comment type="subcellular location">
    <subcellularLocation>
        <location evidence="1">Secreted</location>
    </subcellularLocation>
</comment>
<evidence type="ECO:0000256" key="5">
    <source>
        <dbReference type="SAM" id="MobiDB-lite"/>
    </source>
</evidence>
<evidence type="ECO:0000313" key="8">
    <source>
        <dbReference type="Proteomes" id="UP000199735"/>
    </source>
</evidence>
<keyword evidence="4" id="KW-0106">Calcium</keyword>
<dbReference type="Gene3D" id="1.10.10.2910">
    <property type="match status" value="1"/>
</dbReference>
<evidence type="ECO:0000256" key="4">
    <source>
        <dbReference type="ARBA" id="ARBA00022837"/>
    </source>
</evidence>
<evidence type="ECO:0000256" key="2">
    <source>
        <dbReference type="ARBA" id="ARBA00022525"/>
    </source>
</evidence>
<dbReference type="InterPro" id="IPR059100">
    <property type="entry name" value="TSP3_bac"/>
</dbReference>
<dbReference type="Pfam" id="PF08401">
    <property type="entry name" value="ArdcN"/>
    <property type="match status" value="1"/>
</dbReference>
<dbReference type="RefSeq" id="WP_093881544.1">
    <property type="nucleotide sequence ID" value="NZ_FOCD01000006.1"/>
</dbReference>
<dbReference type="Gene3D" id="4.10.1080.10">
    <property type="entry name" value="TSP type-3 repeat"/>
    <property type="match status" value="1"/>
</dbReference>
<dbReference type="InterPro" id="IPR028974">
    <property type="entry name" value="TSP_type-3_rpt"/>
</dbReference>
<keyword evidence="2" id="KW-0964">Secreted</keyword>
<dbReference type="GO" id="GO:0003697">
    <property type="term" value="F:single-stranded DNA binding"/>
    <property type="evidence" value="ECO:0007669"/>
    <property type="project" value="InterPro"/>
</dbReference>
<evidence type="ECO:0000259" key="6">
    <source>
        <dbReference type="Pfam" id="PF08401"/>
    </source>
</evidence>
<dbReference type="Pfam" id="PF18884">
    <property type="entry name" value="TSP3_bac"/>
    <property type="match status" value="1"/>
</dbReference>
<dbReference type="EMBL" id="FOCD01000006">
    <property type="protein sequence ID" value="SEO08309.1"/>
    <property type="molecule type" value="Genomic_DNA"/>
</dbReference>
<proteinExistence type="predicted"/>
<gene>
    <name evidence="7" type="ORF">SAMN04489762_3443</name>
</gene>
<organism evidence="7 8">
    <name type="scientific">Terribacillus saccharophilus</name>
    <dbReference type="NCBI Taxonomy" id="361277"/>
    <lineage>
        <taxon>Bacteria</taxon>
        <taxon>Bacillati</taxon>
        <taxon>Bacillota</taxon>
        <taxon>Bacilli</taxon>
        <taxon>Bacillales</taxon>
        <taxon>Bacillaceae</taxon>
        <taxon>Terribacillus</taxon>
    </lineage>
</organism>
<evidence type="ECO:0000256" key="3">
    <source>
        <dbReference type="ARBA" id="ARBA00022729"/>
    </source>
</evidence>
<reference evidence="7 8" key="1">
    <citation type="submission" date="2016-10" db="EMBL/GenBank/DDBJ databases">
        <authorList>
            <person name="Varghese N."/>
            <person name="Submissions S."/>
        </authorList>
    </citation>
    <scope>NUCLEOTIDE SEQUENCE [LARGE SCALE GENOMIC DNA]</scope>
    <source>
        <strain evidence="7 8">DSM 21619</strain>
    </source>
</reference>
<evidence type="ECO:0000313" key="7">
    <source>
        <dbReference type="EMBL" id="SEO08309.1"/>
    </source>
</evidence>
<feature type="domain" description="N-terminal" evidence="6">
    <location>
        <begin position="39"/>
        <end position="124"/>
    </location>
</feature>
<name>A0AAX2EJU4_9BACI</name>
<dbReference type="GO" id="GO:0005509">
    <property type="term" value="F:calcium ion binding"/>
    <property type="evidence" value="ECO:0007669"/>
    <property type="project" value="InterPro"/>
</dbReference>
<dbReference type="AlphaFoldDB" id="A0AAX2EJU4"/>
<dbReference type="InterPro" id="IPR013610">
    <property type="entry name" value="ArdC_N"/>
</dbReference>
<keyword evidence="3" id="KW-0732">Signal</keyword>
<sequence>MEKRYQTKTPEQRQQELQENYEKLLTGVKKAAASPEYYKRYLDFASKFPKRSVRNQMLVYMQKPDAQLVAGLKTWNKFGRQVNKGSKAIKVVAPITNKENEIDPKTNNVVEKNVIKGYKMVNVFDVNDTKGVPLPQHPLVPESVKESEFAEKTFHATLDKLREELPIELDKTFTHDIKGYYSPLEHKIVINANKDITNQYATLLHEYSHSIFYNETGRYHFNADKTKDLQAESVAYLTAKSVGMETEDYSFKYIKEWAGDLDGEMLLAYQEDIQKESAKLIRKIEQVIFERNIFFDVPSVLQTNTTSLQEGEQPLTLLQYGETFAIAKGRFIESSLNSLDEVKGLGVSFTQKETAESAFELMKGHIPLQHVEQVSESKGKVQIYKRTLYDPLQQVEKDMYFVGVASFTNVKAISSLTQDKTIAEAELAKLVSKGIGMGEHQKMEKDLAMRDLDGDGLTDLQEKRNGTNPINRDTDGDGIPDNIDTNSRKRGIEQPELDLSL</sequence>
<comment type="caution">
    <text evidence="7">The sequence shown here is derived from an EMBL/GenBank/DDBJ whole genome shotgun (WGS) entry which is preliminary data.</text>
</comment>
<protein>
    <recommendedName>
        <fullName evidence="6">N-terminal domain-containing protein</fullName>
    </recommendedName>
</protein>
<dbReference type="Proteomes" id="UP000199735">
    <property type="component" value="Unassembled WGS sequence"/>
</dbReference>
<evidence type="ECO:0000256" key="1">
    <source>
        <dbReference type="ARBA" id="ARBA00004613"/>
    </source>
</evidence>
<feature type="region of interest" description="Disordered" evidence="5">
    <location>
        <begin position="456"/>
        <end position="501"/>
    </location>
</feature>
<accession>A0AAX2EJU4</accession>